<dbReference type="PIRSF" id="PIRSF000138">
    <property type="entry name" value="Al-hdrx_acd_dh"/>
    <property type="match status" value="1"/>
</dbReference>
<protein>
    <submittedName>
        <fullName evidence="9">S-2-hydroxy-acid oxidase</fullName>
    </submittedName>
</protein>
<evidence type="ECO:0000313" key="9">
    <source>
        <dbReference type="EMBL" id="PMD43166.1"/>
    </source>
</evidence>
<dbReference type="SUPFAM" id="SSF51395">
    <property type="entry name" value="FMN-linked oxidoreductases"/>
    <property type="match status" value="1"/>
</dbReference>
<evidence type="ECO:0000256" key="3">
    <source>
        <dbReference type="ARBA" id="ARBA00022643"/>
    </source>
</evidence>
<feature type="domain" description="FMN hydroxy acid dehydrogenase" evidence="8">
    <location>
        <begin position="13"/>
        <end position="408"/>
    </location>
</feature>
<evidence type="ECO:0000259" key="8">
    <source>
        <dbReference type="PROSITE" id="PS51349"/>
    </source>
</evidence>
<keyword evidence="3 7" id="KW-0288">FMN</keyword>
<evidence type="ECO:0000313" key="10">
    <source>
        <dbReference type="Proteomes" id="UP000235786"/>
    </source>
</evidence>
<dbReference type="FunFam" id="3.20.20.70:FF:000029">
    <property type="entry name" value="L-lactate dehydrogenase"/>
    <property type="match status" value="1"/>
</dbReference>
<dbReference type="InterPro" id="IPR008259">
    <property type="entry name" value="FMN_hydac_DH_AS"/>
</dbReference>
<dbReference type="PROSITE" id="PS00557">
    <property type="entry name" value="FMN_HYDROXY_ACID_DH_1"/>
    <property type="match status" value="1"/>
</dbReference>
<dbReference type="InterPro" id="IPR013785">
    <property type="entry name" value="Aldolase_TIM"/>
</dbReference>
<dbReference type="CDD" id="cd02809">
    <property type="entry name" value="alpha_hydroxyacid_oxid_FMN"/>
    <property type="match status" value="1"/>
</dbReference>
<dbReference type="InterPro" id="IPR000262">
    <property type="entry name" value="FMN-dep_DH"/>
</dbReference>
<dbReference type="OrthoDB" id="1925334at2759"/>
<dbReference type="AlphaFoldDB" id="A0A2J6RXC4"/>
<name>A0A2J6RXC4_HYAVF</name>
<evidence type="ECO:0000256" key="2">
    <source>
        <dbReference type="ARBA" id="ARBA00022630"/>
    </source>
</evidence>
<accession>A0A2J6RXC4</accession>
<keyword evidence="2 7" id="KW-0285">Flavoprotein</keyword>
<feature type="binding site" evidence="7">
    <location>
        <position position="294"/>
    </location>
    <ligand>
        <name>glyoxylate</name>
        <dbReference type="ChEBI" id="CHEBI:36655"/>
    </ligand>
</feature>
<dbReference type="PANTHER" id="PTHR10578:SF149">
    <property type="entry name" value="2-HYDROXYACID OXIDASE 2"/>
    <property type="match status" value="1"/>
</dbReference>
<dbReference type="Proteomes" id="UP000235786">
    <property type="component" value="Unassembled WGS sequence"/>
</dbReference>
<dbReference type="InterPro" id="IPR012133">
    <property type="entry name" value="Alpha-hydoxy_acid_DH_FMN"/>
</dbReference>
<feature type="binding site" evidence="7">
    <location>
        <position position="39"/>
    </location>
    <ligand>
        <name>glyoxylate</name>
        <dbReference type="ChEBI" id="CHEBI:36655"/>
    </ligand>
</feature>
<dbReference type="InterPro" id="IPR037396">
    <property type="entry name" value="FMN_HAD"/>
</dbReference>
<feature type="active site" description="Proton acceptor" evidence="6">
    <location>
        <position position="294"/>
    </location>
</feature>
<feature type="binding site" evidence="7">
    <location>
        <begin position="334"/>
        <end position="338"/>
    </location>
    <ligand>
        <name>FMN</name>
        <dbReference type="ChEBI" id="CHEBI:58210"/>
    </ligand>
</feature>
<dbReference type="PANTHER" id="PTHR10578">
    <property type="entry name" value="S -2-HYDROXY-ACID OXIDASE-RELATED"/>
    <property type="match status" value="1"/>
</dbReference>
<feature type="binding site" evidence="7">
    <location>
        <begin position="92"/>
        <end position="94"/>
    </location>
    <ligand>
        <name>FMN</name>
        <dbReference type="ChEBI" id="CHEBI:58210"/>
    </ligand>
</feature>
<dbReference type="STRING" id="1149755.A0A2J6RXC4"/>
<feature type="binding site" evidence="7">
    <location>
        <position position="297"/>
    </location>
    <ligand>
        <name>glyoxylate</name>
        <dbReference type="ChEBI" id="CHEBI:36655"/>
    </ligand>
</feature>
<feature type="binding site" evidence="7">
    <location>
        <position position="151"/>
    </location>
    <ligand>
        <name>glyoxylate</name>
        <dbReference type="ChEBI" id="CHEBI:36655"/>
    </ligand>
</feature>
<evidence type="ECO:0000256" key="7">
    <source>
        <dbReference type="PIRSR" id="PIRSR000138-2"/>
    </source>
</evidence>
<sequence>MSDGHEPEGSQPHVREDPITLSEVASIAKTRIRKEVWDYYECGADTQTALHENEAAFKALKILPRVMRDVSNVNTSTSFFGRKCAVPFGLAPSAMQKLAGGDGEMDVARAAAKLGVNLTLSSQSTTSLEDVISCKKDSSSSLDPAFWMQLYLTKDPEKSIPLIKRAEASGYEALVLTVDTPVLGNRLNERKTPLVLPAGLHLANIELATRSPQTERKPTFNRRLMDARTLHDAEAILSAAGGSTHSNSLTWTTTIPFLKKAAPGMKIILKGIMTPEDAVLAVKHGVDAIVVSNHGGRQLDETCATIEALPGIHAVLATGSSEPGRKNRIPVIFDGGVRTGADVFKALALGADFVLVGRPVLWGLGYKGEEGVEVVINILERELSRTMALAGVARIEEIGKEYIGVKNAGGFGISKL</sequence>
<dbReference type="PROSITE" id="PS51349">
    <property type="entry name" value="FMN_HYDROXY_ACID_DH_2"/>
    <property type="match status" value="1"/>
</dbReference>
<dbReference type="GO" id="GO:0010181">
    <property type="term" value="F:FMN binding"/>
    <property type="evidence" value="ECO:0007669"/>
    <property type="project" value="InterPro"/>
</dbReference>
<feature type="binding site" evidence="7">
    <location>
        <position position="177"/>
    </location>
    <ligand>
        <name>FMN</name>
        <dbReference type="ChEBI" id="CHEBI:58210"/>
    </ligand>
</feature>
<evidence type="ECO:0000256" key="6">
    <source>
        <dbReference type="PIRSR" id="PIRSR000138-1"/>
    </source>
</evidence>
<reference evidence="9 10" key="1">
    <citation type="submission" date="2016-04" db="EMBL/GenBank/DDBJ databases">
        <title>A degradative enzymes factory behind the ericoid mycorrhizal symbiosis.</title>
        <authorList>
            <consortium name="DOE Joint Genome Institute"/>
            <person name="Martino E."/>
            <person name="Morin E."/>
            <person name="Grelet G."/>
            <person name="Kuo A."/>
            <person name="Kohler A."/>
            <person name="Daghino S."/>
            <person name="Barry K."/>
            <person name="Choi C."/>
            <person name="Cichocki N."/>
            <person name="Clum A."/>
            <person name="Copeland A."/>
            <person name="Hainaut M."/>
            <person name="Haridas S."/>
            <person name="Labutti K."/>
            <person name="Lindquist E."/>
            <person name="Lipzen A."/>
            <person name="Khouja H.-R."/>
            <person name="Murat C."/>
            <person name="Ohm R."/>
            <person name="Olson A."/>
            <person name="Spatafora J."/>
            <person name="Veneault-Fourrey C."/>
            <person name="Henrissat B."/>
            <person name="Grigoriev I."/>
            <person name="Martin F."/>
            <person name="Perotto S."/>
        </authorList>
    </citation>
    <scope>NUCLEOTIDE SEQUENCE [LARGE SCALE GENOMIC DNA]</scope>
    <source>
        <strain evidence="9 10">F</strain>
    </source>
</reference>
<comment type="similarity">
    <text evidence="5">Belongs to the FMN-dependent alpha-hydroxy acid dehydrogenase family.</text>
</comment>
<dbReference type="Pfam" id="PF01070">
    <property type="entry name" value="FMN_dh"/>
    <property type="match status" value="1"/>
</dbReference>
<gene>
    <name evidence="9" type="ORF">L207DRAFT_563909</name>
</gene>
<dbReference type="EMBL" id="KZ613942">
    <property type="protein sequence ID" value="PMD43166.1"/>
    <property type="molecule type" value="Genomic_DNA"/>
</dbReference>
<feature type="binding site" evidence="7">
    <location>
        <begin position="357"/>
        <end position="358"/>
    </location>
    <ligand>
        <name>FMN</name>
        <dbReference type="ChEBI" id="CHEBI:58210"/>
    </ligand>
</feature>
<feature type="binding site" evidence="7">
    <location>
        <position position="121"/>
    </location>
    <ligand>
        <name>FMN</name>
        <dbReference type="ChEBI" id="CHEBI:58210"/>
    </ligand>
</feature>
<dbReference type="Gene3D" id="3.20.20.70">
    <property type="entry name" value="Aldolase class I"/>
    <property type="match status" value="1"/>
</dbReference>
<organism evidence="9 10">
    <name type="scientific">Hyaloscypha variabilis (strain UAMH 11265 / GT02V1 / F)</name>
    <name type="common">Meliniomyces variabilis</name>
    <dbReference type="NCBI Taxonomy" id="1149755"/>
    <lineage>
        <taxon>Eukaryota</taxon>
        <taxon>Fungi</taxon>
        <taxon>Dikarya</taxon>
        <taxon>Ascomycota</taxon>
        <taxon>Pezizomycotina</taxon>
        <taxon>Leotiomycetes</taxon>
        <taxon>Helotiales</taxon>
        <taxon>Hyaloscyphaceae</taxon>
        <taxon>Hyaloscypha</taxon>
        <taxon>Hyaloscypha variabilis</taxon>
    </lineage>
</organism>
<feature type="binding site" evidence="7">
    <location>
        <position position="149"/>
    </location>
    <ligand>
        <name>FMN</name>
        <dbReference type="ChEBI" id="CHEBI:58210"/>
    </ligand>
</feature>
<proteinExistence type="inferred from homology"/>
<keyword evidence="4" id="KW-0560">Oxidoreductase</keyword>
<feature type="binding site" evidence="7">
    <location>
        <position position="270"/>
    </location>
    <ligand>
        <name>FMN</name>
        <dbReference type="ChEBI" id="CHEBI:58210"/>
    </ligand>
</feature>
<feature type="binding site" evidence="7">
    <location>
        <position position="186"/>
    </location>
    <ligand>
        <name>glyoxylate</name>
        <dbReference type="ChEBI" id="CHEBI:36655"/>
    </ligand>
</feature>
<keyword evidence="10" id="KW-1185">Reference proteome</keyword>
<evidence type="ECO:0000256" key="5">
    <source>
        <dbReference type="ARBA" id="ARBA00024042"/>
    </source>
</evidence>
<evidence type="ECO:0000256" key="4">
    <source>
        <dbReference type="ARBA" id="ARBA00023002"/>
    </source>
</evidence>
<dbReference type="GO" id="GO:0016614">
    <property type="term" value="F:oxidoreductase activity, acting on CH-OH group of donors"/>
    <property type="evidence" value="ECO:0007669"/>
    <property type="project" value="UniProtKB-ARBA"/>
</dbReference>
<feature type="binding site" evidence="7">
    <location>
        <position position="292"/>
    </location>
    <ligand>
        <name>FMN</name>
        <dbReference type="ChEBI" id="CHEBI:58210"/>
    </ligand>
</feature>
<evidence type="ECO:0000256" key="1">
    <source>
        <dbReference type="ARBA" id="ARBA00001917"/>
    </source>
</evidence>
<comment type="cofactor">
    <cofactor evidence="1">
        <name>FMN</name>
        <dbReference type="ChEBI" id="CHEBI:58210"/>
    </cofactor>
</comment>